<dbReference type="RefSeq" id="WP_071019529.1">
    <property type="nucleotide sequence ID" value="NZ_CP017755.1"/>
</dbReference>
<dbReference type="SUPFAM" id="SSF55785">
    <property type="entry name" value="PYP-like sensor domain (PAS domain)"/>
    <property type="match status" value="1"/>
</dbReference>
<dbReference type="InterPro" id="IPR003660">
    <property type="entry name" value="HAMP_dom"/>
</dbReference>
<evidence type="ECO:0000259" key="7">
    <source>
        <dbReference type="PROSITE" id="PS50885"/>
    </source>
</evidence>
<dbReference type="Pfam" id="PF00672">
    <property type="entry name" value="HAMP"/>
    <property type="match status" value="1"/>
</dbReference>
<dbReference type="SMART" id="SM00304">
    <property type="entry name" value="HAMP"/>
    <property type="match status" value="1"/>
</dbReference>
<dbReference type="PRINTS" id="PR00260">
    <property type="entry name" value="CHEMTRNSDUCR"/>
</dbReference>
<evidence type="ECO:0000256" key="3">
    <source>
        <dbReference type="PROSITE-ProRule" id="PRU00284"/>
    </source>
</evidence>
<evidence type="ECO:0000256" key="5">
    <source>
        <dbReference type="SAM" id="Phobius"/>
    </source>
</evidence>
<dbReference type="InterPro" id="IPR004089">
    <property type="entry name" value="MCPsignal_dom"/>
</dbReference>
<evidence type="ECO:0000256" key="4">
    <source>
        <dbReference type="SAM" id="Coils"/>
    </source>
</evidence>
<dbReference type="PANTHER" id="PTHR43531">
    <property type="entry name" value="PROTEIN ICFG"/>
    <property type="match status" value="1"/>
</dbReference>
<reference evidence="8 9" key="1">
    <citation type="submission" date="2016-10" db="EMBL/GenBank/DDBJ databases">
        <title>Complete genome sequences of three Cupriavidus strains isolated from various Malaysian environments.</title>
        <authorList>
            <person name="Abdullah A.A.-A."/>
            <person name="Shafie N.A.H."/>
            <person name="Lau N.S."/>
        </authorList>
    </citation>
    <scope>NUCLEOTIDE SEQUENCE [LARGE SCALE GENOMIC DNA]</scope>
    <source>
        <strain evidence="8 9">USMAA1020</strain>
    </source>
</reference>
<keyword evidence="5" id="KW-1133">Transmembrane helix</keyword>
<dbReference type="CDD" id="cd06225">
    <property type="entry name" value="HAMP"/>
    <property type="match status" value="1"/>
</dbReference>
<organism evidence="8 9">
    <name type="scientific">Cupriavidus malaysiensis</name>
    <dbReference type="NCBI Taxonomy" id="367825"/>
    <lineage>
        <taxon>Bacteria</taxon>
        <taxon>Pseudomonadati</taxon>
        <taxon>Pseudomonadota</taxon>
        <taxon>Betaproteobacteria</taxon>
        <taxon>Burkholderiales</taxon>
        <taxon>Burkholderiaceae</taxon>
        <taxon>Cupriavidus</taxon>
    </lineage>
</organism>
<dbReference type="NCBIfam" id="TIGR00229">
    <property type="entry name" value="sensory_box"/>
    <property type="match status" value="1"/>
</dbReference>
<dbReference type="SUPFAM" id="SSF58104">
    <property type="entry name" value="Methyl-accepting chemotaxis protein (MCP) signaling domain"/>
    <property type="match status" value="1"/>
</dbReference>
<keyword evidence="1" id="KW-0488">Methylation</keyword>
<keyword evidence="5" id="KW-0472">Membrane</keyword>
<gene>
    <name evidence="8" type="ORF">BKK80_28660</name>
</gene>
<dbReference type="Proteomes" id="UP000177515">
    <property type="component" value="Chromosome 2"/>
</dbReference>
<dbReference type="PROSITE" id="PS50111">
    <property type="entry name" value="CHEMOTAXIS_TRANSDUC_2"/>
    <property type="match status" value="1"/>
</dbReference>
<dbReference type="SMART" id="SM00283">
    <property type="entry name" value="MA"/>
    <property type="match status" value="1"/>
</dbReference>
<evidence type="ECO:0000313" key="9">
    <source>
        <dbReference type="Proteomes" id="UP000177515"/>
    </source>
</evidence>
<dbReference type="InterPro" id="IPR013767">
    <property type="entry name" value="PAS_fold"/>
</dbReference>
<keyword evidence="4" id="KW-0175">Coiled coil</keyword>
<dbReference type="SMART" id="SM00086">
    <property type="entry name" value="PAC"/>
    <property type="match status" value="1"/>
</dbReference>
<dbReference type="Pfam" id="PF00015">
    <property type="entry name" value="MCPsignal"/>
    <property type="match status" value="1"/>
</dbReference>
<feature type="domain" description="Methyl-accepting transducer" evidence="6">
    <location>
        <begin position="278"/>
        <end position="507"/>
    </location>
</feature>
<comment type="similarity">
    <text evidence="2">Belongs to the methyl-accepting chemotaxis (MCP) protein family.</text>
</comment>
<evidence type="ECO:0000256" key="1">
    <source>
        <dbReference type="ARBA" id="ARBA00022481"/>
    </source>
</evidence>
<feature type="domain" description="HAMP" evidence="7">
    <location>
        <begin position="221"/>
        <end position="273"/>
    </location>
</feature>
<dbReference type="InterPro" id="IPR004090">
    <property type="entry name" value="Chemotax_Me-accpt_rcpt"/>
</dbReference>
<accession>A0ABM7D8H5</accession>
<dbReference type="Gene3D" id="3.30.450.20">
    <property type="entry name" value="PAS domain"/>
    <property type="match status" value="1"/>
</dbReference>
<keyword evidence="5" id="KW-0812">Transmembrane</keyword>
<dbReference type="InterPro" id="IPR051310">
    <property type="entry name" value="MCP_chemotaxis"/>
</dbReference>
<dbReference type="EMBL" id="CP017755">
    <property type="protein sequence ID" value="AOZ09687.1"/>
    <property type="molecule type" value="Genomic_DNA"/>
</dbReference>
<dbReference type="PROSITE" id="PS50885">
    <property type="entry name" value="HAMP"/>
    <property type="match status" value="1"/>
</dbReference>
<evidence type="ECO:0000259" key="6">
    <source>
        <dbReference type="PROSITE" id="PS50111"/>
    </source>
</evidence>
<dbReference type="InterPro" id="IPR001610">
    <property type="entry name" value="PAC"/>
</dbReference>
<evidence type="ECO:0000256" key="2">
    <source>
        <dbReference type="ARBA" id="ARBA00029447"/>
    </source>
</evidence>
<dbReference type="PANTHER" id="PTHR43531:SF14">
    <property type="entry name" value="METHYL-ACCEPTING CHEMOTAXIS PROTEIN I-RELATED"/>
    <property type="match status" value="1"/>
</dbReference>
<feature type="coiled-coil region" evidence="4">
    <location>
        <begin position="478"/>
        <end position="516"/>
    </location>
</feature>
<dbReference type="Gene3D" id="1.10.287.950">
    <property type="entry name" value="Methyl-accepting chemotaxis protein"/>
    <property type="match status" value="1"/>
</dbReference>
<proteinExistence type="inferred from homology"/>
<evidence type="ECO:0000313" key="8">
    <source>
        <dbReference type="EMBL" id="AOZ09687.1"/>
    </source>
</evidence>
<name>A0ABM7D8H5_9BURK</name>
<feature type="transmembrane region" description="Helical" evidence="5">
    <location>
        <begin position="169"/>
        <end position="189"/>
    </location>
</feature>
<dbReference type="InterPro" id="IPR000014">
    <property type="entry name" value="PAS"/>
</dbReference>
<protein>
    <recommendedName>
        <fullName evidence="10">PAS domain S-box protein</fullName>
    </recommendedName>
</protein>
<evidence type="ECO:0008006" key="10">
    <source>
        <dbReference type="Google" id="ProtNLM"/>
    </source>
</evidence>
<keyword evidence="9" id="KW-1185">Reference proteome</keyword>
<dbReference type="InterPro" id="IPR035965">
    <property type="entry name" value="PAS-like_dom_sf"/>
</dbReference>
<feature type="transmembrane region" description="Helical" evidence="5">
    <location>
        <begin position="195"/>
        <end position="219"/>
    </location>
</feature>
<dbReference type="Pfam" id="PF00989">
    <property type="entry name" value="PAS"/>
    <property type="match status" value="1"/>
</dbReference>
<sequence>MRENLPINDNEYVLPDGEVIVTRTDTESRITYANEAFLRSSGFPREAVLGAPQNIVRHPDMPAKVFADMWRTLQADRPWTGVVKNRRADGGFYWVLANVTPMFAAGRKVGYMSVRTRPTPAQVRAADALYRKIRAGRDRTFELRGGEVRRTGLAGLAGRVLGSPVHVRLWGVMLALVLAMLAQALWAAFPGAGGAAHGAVGWALFAAGAALGVGAAAYLSHQVLLPLKQLNATAFAVSSGSVQQRFPERGDAETRLLGRVLNQMNARLVGVLLDARGAADVIRAAARSQADSNADLSQRNEEQAATVEQTTASLSQITASARRNASGADGMRDAARQAAAAAAAANGEVRKVVGLAEALGRQSLKVGEIASMIDGIAFQTNILALNAAVEAARAGQGGRSFAVVAGEVRSLSQRTAAAAREIKQLLDDSSRSIGLAGAAADAAGASMGGVEDTVGKLMESVMAIAGASREQSQEIGHIDRAVGQVAQLTQRNAALVEQAAEGAARLERQAQQLEDCVNVFMVAH</sequence>
<dbReference type="CDD" id="cd00130">
    <property type="entry name" value="PAS"/>
    <property type="match status" value="1"/>
</dbReference>
<keyword evidence="3" id="KW-0807">Transducer</keyword>